<protein>
    <recommendedName>
        <fullName evidence="4">Rpn family recombination-promoting nuclease/putative transposase</fullName>
    </recommendedName>
</protein>
<keyword evidence="3" id="KW-1185">Reference proteome</keyword>
<dbReference type="Pfam" id="PF12784">
    <property type="entry name" value="PDDEXK_2"/>
    <property type="match status" value="1"/>
</dbReference>
<evidence type="ECO:0008006" key="4">
    <source>
        <dbReference type="Google" id="ProtNLM"/>
    </source>
</evidence>
<dbReference type="AlphaFoldDB" id="H1Z0W4"/>
<dbReference type="PANTHER" id="PTHR41317:SF1">
    <property type="entry name" value="PD-(D_E)XK NUCLEASE FAMILY TRANSPOSASE"/>
    <property type="match status" value="1"/>
</dbReference>
<organism evidence="2 3">
    <name type="scientific">Methanoplanus limicola DSM 2279</name>
    <dbReference type="NCBI Taxonomy" id="937775"/>
    <lineage>
        <taxon>Archaea</taxon>
        <taxon>Methanobacteriati</taxon>
        <taxon>Methanobacteriota</taxon>
        <taxon>Stenosarchaea group</taxon>
        <taxon>Methanomicrobia</taxon>
        <taxon>Methanomicrobiales</taxon>
        <taxon>Methanomicrobiaceae</taxon>
        <taxon>Methanoplanus</taxon>
    </lineage>
</organism>
<dbReference type="NCBIfam" id="TIGR01784">
    <property type="entry name" value="T_den_put_tspse"/>
    <property type="match status" value="1"/>
</dbReference>
<dbReference type="PANTHER" id="PTHR41317">
    <property type="entry name" value="PD-(D_E)XK NUCLEASE FAMILY TRANSPOSASE"/>
    <property type="match status" value="1"/>
</dbReference>
<dbReference type="InterPro" id="IPR010106">
    <property type="entry name" value="RpnA"/>
</dbReference>
<dbReference type="OrthoDB" id="117840at2157"/>
<sequence>MLRRNFPPEITTPDGSFIMSPKNDFAFRLLFGDEKNKEITIAFLRAMLHIPVKDIKIKDPFLLKQVSGDKTGILDIRIVLDSGVQVDVEIQLTDHPAIRERVLYYLSRLYSSQISAGDGYHLLKKTISLVILDYNLFEIEPMHTMFRLYDRKNEIELTDVLEVHIVELPKLKYDGRQHKNDPEIPWLMFLNAATKEELIMAAEAEPKVAKAYERLLDMSEDEESRRAYEERITEIIEVDLRMHAAEERGEKRGREEGIEVGEEIGEIKKGISAAKKMISLGMDDETIIKVTELPAEKIAQLRSEAEAEPEPETESESESKSK</sequence>
<gene>
    <name evidence="2" type="ORF">Metlim_2192</name>
</gene>
<evidence type="ECO:0000256" key="1">
    <source>
        <dbReference type="SAM" id="MobiDB-lite"/>
    </source>
</evidence>
<dbReference type="HOGENOM" id="CLU_057504_0_1_2"/>
<dbReference type="RefSeq" id="WP_004078509.1">
    <property type="nucleotide sequence ID" value="NZ_CM001436.1"/>
</dbReference>
<proteinExistence type="predicted"/>
<dbReference type="Proteomes" id="UP000005741">
    <property type="component" value="Chromosome"/>
</dbReference>
<evidence type="ECO:0000313" key="3">
    <source>
        <dbReference type="Proteomes" id="UP000005741"/>
    </source>
</evidence>
<dbReference type="InParanoid" id="H1Z0W4"/>
<dbReference type="STRING" id="937775.Metlim_2192"/>
<accession>H1Z0W4</accession>
<evidence type="ECO:0000313" key="2">
    <source>
        <dbReference type="EMBL" id="EHQ36257.1"/>
    </source>
</evidence>
<feature type="region of interest" description="Disordered" evidence="1">
    <location>
        <begin position="299"/>
        <end position="322"/>
    </location>
</feature>
<reference evidence="2 3" key="1">
    <citation type="submission" date="2011-10" db="EMBL/GenBank/DDBJ databases">
        <title>The Improved High-Quality Draft genome of Methanoplanus limicola DSM 2279.</title>
        <authorList>
            <consortium name="US DOE Joint Genome Institute (JGI-PGF)"/>
            <person name="Lucas S."/>
            <person name="Copeland A."/>
            <person name="Lapidus A."/>
            <person name="Glavina del Rio T."/>
            <person name="Dalin E."/>
            <person name="Tice H."/>
            <person name="Bruce D."/>
            <person name="Goodwin L."/>
            <person name="Pitluck S."/>
            <person name="Peters L."/>
            <person name="Mikhailova N."/>
            <person name="Lu M."/>
            <person name="Kyrpides N."/>
            <person name="Mavromatis K."/>
            <person name="Ivanova N."/>
            <person name="Markowitz V."/>
            <person name="Cheng J.-F."/>
            <person name="Hugenholtz P."/>
            <person name="Woyke T."/>
            <person name="Wu D."/>
            <person name="Wirth R."/>
            <person name="Brambilla E.-M."/>
            <person name="Klenk H.-P."/>
            <person name="Eisen J.A."/>
        </authorList>
    </citation>
    <scope>NUCLEOTIDE SEQUENCE [LARGE SCALE GENOMIC DNA]</scope>
    <source>
        <strain evidence="2 3">DSM 2279</strain>
    </source>
</reference>
<feature type="compositionally biased region" description="Acidic residues" evidence="1">
    <location>
        <begin position="306"/>
        <end position="316"/>
    </location>
</feature>
<name>H1Z0W4_9EURY</name>
<dbReference type="EMBL" id="CM001436">
    <property type="protein sequence ID" value="EHQ36257.1"/>
    <property type="molecule type" value="Genomic_DNA"/>
</dbReference>